<dbReference type="InterPro" id="IPR036249">
    <property type="entry name" value="Thioredoxin-like_sf"/>
</dbReference>
<comment type="subcellular location">
    <subcellularLocation>
        <location evidence="1 7">Periplasm</location>
    </subcellularLocation>
</comment>
<dbReference type="Gene3D" id="3.10.450.70">
    <property type="entry name" value="Disulphide bond isomerase, DsbC/G, N-terminal"/>
    <property type="match status" value="1"/>
</dbReference>
<dbReference type="RefSeq" id="WP_369455943.1">
    <property type="nucleotide sequence ID" value="NZ_JBGCUO010000001.1"/>
</dbReference>
<dbReference type="Gene3D" id="3.40.30.10">
    <property type="entry name" value="Glutaredoxin"/>
    <property type="match status" value="1"/>
</dbReference>
<comment type="caution">
    <text evidence="10">The sequence shown here is derived from an EMBL/GenBank/DDBJ whole genome shotgun (WGS) entry which is preliminary data.</text>
</comment>
<dbReference type="Proteomes" id="UP001562065">
    <property type="component" value="Unassembled WGS sequence"/>
</dbReference>
<evidence type="ECO:0000313" key="11">
    <source>
        <dbReference type="Proteomes" id="UP001562065"/>
    </source>
</evidence>
<evidence type="ECO:0000313" key="10">
    <source>
        <dbReference type="EMBL" id="MEY1662714.1"/>
    </source>
</evidence>
<accession>A0ABV4AIR4</accession>
<keyword evidence="5" id="KW-1015">Disulfide bond</keyword>
<dbReference type="SUPFAM" id="SSF52833">
    <property type="entry name" value="Thioredoxin-like"/>
    <property type="match status" value="1"/>
</dbReference>
<dbReference type="InterPro" id="IPR012336">
    <property type="entry name" value="Thioredoxin-like_fold"/>
</dbReference>
<evidence type="ECO:0000259" key="8">
    <source>
        <dbReference type="Pfam" id="PF10411"/>
    </source>
</evidence>
<dbReference type="Pfam" id="PF13098">
    <property type="entry name" value="Thioredoxin_2"/>
    <property type="match status" value="1"/>
</dbReference>
<feature type="domain" description="Thioredoxin-like fold" evidence="9">
    <location>
        <begin position="118"/>
        <end position="243"/>
    </location>
</feature>
<evidence type="ECO:0000256" key="4">
    <source>
        <dbReference type="ARBA" id="ARBA00022764"/>
    </source>
</evidence>
<evidence type="ECO:0000256" key="6">
    <source>
        <dbReference type="ARBA" id="ARBA00023284"/>
    </source>
</evidence>
<evidence type="ECO:0000256" key="5">
    <source>
        <dbReference type="ARBA" id="ARBA00023157"/>
    </source>
</evidence>
<reference evidence="10 11" key="1">
    <citation type="submission" date="2024-07" db="EMBL/GenBank/DDBJ databases">
        <authorList>
            <person name="Ren Q."/>
        </authorList>
    </citation>
    <scope>NUCLEOTIDE SEQUENCE [LARGE SCALE GENOMIC DNA]</scope>
    <source>
        <strain evidence="10 11">REN37</strain>
    </source>
</reference>
<evidence type="ECO:0000256" key="3">
    <source>
        <dbReference type="ARBA" id="ARBA00022729"/>
    </source>
</evidence>
<gene>
    <name evidence="10" type="ORF">AB5I84_11190</name>
</gene>
<evidence type="ECO:0000259" key="9">
    <source>
        <dbReference type="Pfam" id="PF13098"/>
    </source>
</evidence>
<comment type="function">
    <text evidence="7">Required for disulfide bond formation in some periplasmic proteins. Acts by transferring its disulfide bond to other proteins and is reduced in the process.</text>
</comment>
<comment type="similarity">
    <text evidence="2 7">Belongs to the thioredoxin family. DsbC subfamily.</text>
</comment>
<feature type="domain" description="Disulphide bond isomerase DsbC/G N-terminal" evidence="8">
    <location>
        <begin position="28"/>
        <end position="94"/>
    </location>
</feature>
<name>A0ABV4AIR4_9GAMM</name>
<feature type="chain" id="PRO_5044963101" description="Thiol:disulfide interchange protein" evidence="7">
    <location>
        <begin position="25"/>
        <end position="247"/>
    </location>
</feature>
<dbReference type="EMBL" id="JBGCUO010000001">
    <property type="protein sequence ID" value="MEY1662714.1"/>
    <property type="molecule type" value="Genomic_DNA"/>
</dbReference>
<keyword evidence="4 7" id="KW-0574">Periplasm</keyword>
<feature type="signal peptide" evidence="7">
    <location>
        <begin position="1"/>
        <end position="24"/>
    </location>
</feature>
<dbReference type="InterPro" id="IPR009094">
    <property type="entry name" value="DiS-bond_isomerase_DsbC/G_N_sf"/>
</dbReference>
<proteinExistence type="inferred from homology"/>
<evidence type="ECO:0000256" key="2">
    <source>
        <dbReference type="ARBA" id="ARBA00009813"/>
    </source>
</evidence>
<dbReference type="PANTHER" id="PTHR35272:SF3">
    <property type="entry name" value="THIOL:DISULFIDE INTERCHANGE PROTEIN DSBC"/>
    <property type="match status" value="1"/>
</dbReference>
<dbReference type="Pfam" id="PF10411">
    <property type="entry name" value="DsbC_N"/>
    <property type="match status" value="1"/>
</dbReference>
<dbReference type="InterPro" id="IPR033954">
    <property type="entry name" value="DiS-bond_Isoase_DsbC/G"/>
</dbReference>
<organism evidence="10 11">
    <name type="scientific">Isoalcanivorax beigongshangi</name>
    <dbReference type="NCBI Taxonomy" id="3238810"/>
    <lineage>
        <taxon>Bacteria</taxon>
        <taxon>Pseudomonadati</taxon>
        <taxon>Pseudomonadota</taxon>
        <taxon>Gammaproteobacteria</taxon>
        <taxon>Oceanospirillales</taxon>
        <taxon>Alcanivoracaceae</taxon>
        <taxon>Isoalcanivorax</taxon>
    </lineage>
</organism>
<keyword evidence="11" id="KW-1185">Reference proteome</keyword>
<dbReference type="PANTHER" id="PTHR35272">
    <property type="entry name" value="THIOL:DISULFIDE INTERCHANGE PROTEIN DSBC-RELATED"/>
    <property type="match status" value="1"/>
</dbReference>
<keyword evidence="3 7" id="KW-0732">Signal</keyword>
<dbReference type="CDD" id="cd03020">
    <property type="entry name" value="DsbA_DsbC_DsbG"/>
    <property type="match status" value="1"/>
</dbReference>
<evidence type="ECO:0000256" key="7">
    <source>
        <dbReference type="RuleBase" id="RU364038"/>
    </source>
</evidence>
<dbReference type="InterPro" id="IPR018950">
    <property type="entry name" value="DiS-bond_isomerase_DsbC/G_N"/>
</dbReference>
<dbReference type="InterPro" id="IPR017937">
    <property type="entry name" value="Thioredoxin_CS"/>
</dbReference>
<dbReference type="PROSITE" id="PS00194">
    <property type="entry name" value="THIOREDOXIN_1"/>
    <property type="match status" value="1"/>
</dbReference>
<protein>
    <recommendedName>
        <fullName evidence="7">Thiol:disulfide interchange protein</fullName>
    </recommendedName>
</protein>
<dbReference type="InterPro" id="IPR051470">
    <property type="entry name" value="Thiol:disulfide_interchange"/>
</dbReference>
<evidence type="ECO:0000256" key="1">
    <source>
        <dbReference type="ARBA" id="ARBA00004418"/>
    </source>
</evidence>
<keyword evidence="6 7" id="KW-0676">Redox-active center</keyword>
<dbReference type="SUPFAM" id="SSF54423">
    <property type="entry name" value="DsbC/DsbG N-terminal domain-like"/>
    <property type="match status" value="1"/>
</dbReference>
<sequence length="247" mass="26416">MGKVWMRGGLAVLLLAVLAGVAQASTDIKRNVERALRAEGQGGVVTSVEPTPMAGLFEIELNGKQRYYASSDGSFLIAGELFKVSEQGVKNLTEEGEAARRAQQLAKLDLSQSVTFPAANQKAEVLVFTDPTCGYCQKMHREIEQINALGITVHYMAFPRAGANSPSGKLMEQVWCADDSLAAMTESKTRGRLATAPAPCSNPVARQLELGHQLGVNGTPAVFSLDGQQLGGYLPAEQLARRLGVTR</sequence>